<sequence>MDLDTLSRMFVEHYYNTFDTSRETLAVWYQEQSMLTFEGNKTQGAEAISDKLNALGFQQCKHNISTVDCQLSGPSGGVIVFVTGNLQLPDEEHLLKFSQMFHLIPTLEGSFYIFNDMFRLNYA</sequence>
<evidence type="ECO:0000313" key="5">
    <source>
        <dbReference type="EnsemblPlants" id="Pp3c11_12220V3.1"/>
    </source>
</evidence>
<dbReference type="EnsemblPlants" id="Pp3c11_12220V3.2">
    <property type="protein sequence ID" value="Pp3c11_12220V3.2"/>
    <property type="gene ID" value="Pp3c11_12220"/>
</dbReference>
<dbReference type="GO" id="GO:0051028">
    <property type="term" value="P:mRNA transport"/>
    <property type="evidence" value="ECO:0007669"/>
    <property type="project" value="UniProtKB-UniRule"/>
</dbReference>
<dbReference type="OrthoDB" id="6507044at2759"/>
<keyword evidence="2" id="KW-0653">Protein transport</keyword>
<dbReference type="PANTHER" id="PTHR12612">
    <property type="entry name" value="NUCLEAR TRANSPORT FACTOR 2"/>
    <property type="match status" value="1"/>
</dbReference>
<dbReference type="EMBL" id="ABEU02000011">
    <property type="protein sequence ID" value="PNR45169.1"/>
    <property type="molecule type" value="Genomic_DNA"/>
</dbReference>
<gene>
    <name evidence="5" type="primary">LOC112288457</name>
    <name evidence="4" type="ORF">PHYPA_014940</name>
</gene>
<dbReference type="RefSeq" id="XP_024388404.1">
    <property type="nucleotide sequence ID" value="XM_024532636.2"/>
</dbReference>
<feature type="domain" description="NTF2" evidence="3">
    <location>
        <begin position="6"/>
        <end position="120"/>
    </location>
</feature>
<dbReference type="CDD" id="cd00780">
    <property type="entry name" value="NTF2"/>
    <property type="match status" value="1"/>
</dbReference>
<dbReference type="GO" id="GO:0005737">
    <property type="term" value="C:cytoplasm"/>
    <property type="evidence" value="ECO:0007669"/>
    <property type="project" value="UniProtKB-SubCell"/>
</dbReference>
<comment type="subcellular location">
    <subcellularLocation>
        <location evidence="2">Cytoplasm</location>
    </subcellularLocation>
    <subcellularLocation>
        <location evidence="2">Nucleus</location>
    </subcellularLocation>
</comment>
<dbReference type="Pfam" id="PF02136">
    <property type="entry name" value="NTF2"/>
    <property type="match status" value="1"/>
</dbReference>
<dbReference type="PROSITE" id="PS50177">
    <property type="entry name" value="NTF2_DOMAIN"/>
    <property type="match status" value="1"/>
</dbReference>
<dbReference type="STRING" id="3218.A9RIC1"/>
<keyword evidence="1 2" id="KW-0963">Cytoplasm</keyword>
<dbReference type="EnsemblPlants" id="Pp3c11_12220V3.1">
    <property type="protein sequence ID" value="Pp3c11_12220V3.1"/>
    <property type="gene ID" value="Pp3c11_12220"/>
</dbReference>
<reference evidence="5" key="3">
    <citation type="submission" date="2020-12" db="UniProtKB">
        <authorList>
            <consortium name="EnsemblPlants"/>
        </authorList>
    </citation>
    <scope>IDENTIFICATION</scope>
</reference>
<dbReference type="Gramene" id="Pp3c11_12220V3.2">
    <property type="protein sequence ID" value="Pp3c11_12220V3.2"/>
    <property type="gene ID" value="Pp3c11_12220"/>
</dbReference>
<dbReference type="AlphaFoldDB" id="A9RIC1"/>
<comment type="function">
    <text evidence="2">Has a role in nuclear-cytoplasmic transport of proteins and mRNAs.</text>
</comment>
<evidence type="ECO:0000313" key="6">
    <source>
        <dbReference type="Proteomes" id="UP000006727"/>
    </source>
</evidence>
<dbReference type="InterPro" id="IPR018222">
    <property type="entry name" value="Nuclear_transport_factor_2_euk"/>
</dbReference>
<accession>A9RIC1</accession>
<organism evidence="4">
    <name type="scientific">Physcomitrium patens</name>
    <name type="common">Spreading-leaved earth moss</name>
    <name type="synonym">Physcomitrella patens</name>
    <dbReference type="NCBI Taxonomy" id="3218"/>
    <lineage>
        <taxon>Eukaryota</taxon>
        <taxon>Viridiplantae</taxon>
        <taxon>Streptophyta</taxon>
        <taxon>Embryophyta</taxon>
        <taxon>Bryophyta</taxon>
        <taxon>Bryophytina</taxon>
        <taxon>Bryopsida</taxon>
        <taxon>Funariidae</taxon>
        <taxon>Funariales</taxon>
        <taxon>Funariaceae</taxon>
        <taxon>Physcomitrium</taxon>
    </lineage>
</organism>
<dbReference type="FunFam" id="3.10.450.50:FF:000005">
    <property type="entry name" value="Nuclear transport factor 2"/>
    <property type="match status" value="1"/>
</dbReference>
<keyword evidence="6" id="KW-1185">Reference proteome</keyword>
<dbReference type="HOGENOM" id="CLU_131642_0_0_1"/>
<dbReference type="GeneID" id="112288457"/>
<dbReference type="InterPro" id="IPR032710">
    <property type="entry name" value="NTF2-like_dom_sf"/>
</dbReference>
<evidence type="ECO:0000259" key="3">
    <source>
        <dbReference type="PROSITE" id="PS50177"/>
    </source>
</evidence>
<proteinExistence type="predicted"/>
<dbReference type="eggNOG" id="KOG2104">
    <property type="taxonomic scope" value="Eukaryota"/>
</dbReference>
<dbReference type="InterPro" id="IPR045875">
    <property type="entry name" value="NTF2"/>
</dbReference>
<evidence type="ECO:0000256" key="2">
    <source>
        <dbReference type="RuleBase" id="RU369002"/>
    </source>
</evidence>
<dbReference type="SUPFAM" id="SSF54427">
    <property type="entry name" value="NTF2-like"/>
    <property type="match status" value="1"/>
</dbReference>
<dbReference type="OMA" id="FGNDRTQ"/>
<dbReference type="GO" id="GO:0006606">
    <property type="term" value="P:protein import into nucleus"/>
    <property type="evidence" value="ECO:0007669"/>
    <property type="project" value="UniProtKB-ARBA"/>
</dbReference>
<dbReference type="Proteomes" id="UP000006727">
    <property type="component" value="Chromosome 11"/>
</dbReference>
<protein>
    <recommendedName>
        <fullName evidence="3">NTF2 domain-containing protein</fullName>
    </recommendedName>
</protein>
<keyword evidence="2" id="KW-0539">Nucleus</keyword>
<reference evidence="4 6" key="1">
    <citation type="journal article" date="2008" name="Science">
        <title>The Physcomitrella genome reveals evolutionary insights into the conquest of land by plants.</title>
        <authorList>
            <person name="Rensing S."/>
            <person name="Lang D."/>
            <person name="Zimmer A."/>
            <person name="Terry A."/>
            <person name="Salamov A."/>
            <person name="Shapiro H."/>
            <person name="Nishiyama T."/>
            <person name="Perroud P.-F."/>
            <person name="Lindquist E."/>
            <person name="Kamisugi Y."/>
            <person name="Tanahashi T."/>
            <person name="Sakakibara K."/>
            <person name="Fujita T."/>
            <person name="Oishi K."/>
            <person name="Shin-I T."/>
            <person name="Kuroki Y."/>
            <person name="Toyoda A."/>
            <person name="Suzuki Y."/>
            <person name="Hashimoto A."/>
            <person name="Yamaguchi K."/>
            <person name="Sugano A."/>
            <person name="Kohara Y."/>
            <person name="Fujiyama A."/>
            <person name="Anterola A."/>
            <person name="Aoki S."/>
            <person name="Ashton N."/>
            <person name="Barbazuk W.B."/>
            <person name="Barker E."/>
            <person name="Bennetzen J."/>
            <person name="Bezanilla M."/>
            <person name="Blankenship R."/>
            <person name="Cho S.H."/>
            <person name="Dutcher S."/>
            <person name="Estelle M."/>
            <person name="Fawcett J.A."/>
            <person name="Gundlach H."/>
            <person name="Hanada K."/>
            <person name="Heyl A."/>
            <person name="Hicks K.A."/>
            <person name="Hugh J."/>
            <person name="Lohr M."/>
            <person name="Mayer K."/>
            <person name="Melkozernov A."/>
            <person name="Murata T."/>
            <person name="Nelson D."/>
            <person name="Pils B."/>
            <person name="Prigge M."/>
            <person name="Reiss B."/>
            <person name="Renner T."/>
            <person name="Rombauts S."/>
            <person name="Rushton P."/>
            <person name="Sanderfoot A."/>
            <person name="Schween G."/>
            <person name="Shiu S.-H."/>
            <person name="Stueber K."/>
            <person name="Theodoulou F.L."/>
            <person name="Tu H."/>
            <person name="Van de Peer Y."/>
            <person name="Verrier P.J."/>
            <person name="Waters E."/>
            <person name="Wood A."/>
            <person name="Yang L."/>
            <person name="Cove D."/>
            <person name="Cuming A."/>
            <person name="Hasebe M."/>
            <person name="Lucas S."/>
            <person name="Mishler D.B."/>
            <person name="Reski R."/>
            <person name="Grigoriev I."/>
            <person name="Quatrano R.S."/>
            <person name="Boore J.L."/>
        </authorList>
    </citation>
    <scope>NUCLEOTIDE SEQUENCE [LARGE SCALE GENOMIC DNA]</scope>
    <source>
        <strain evidence="5 6">cv. Gransden 2004</strain>
    </source>
</reference>
<dbReference type="Gene3D" id="3.10.450.50">
    <property type="match status" value="1"/>
</dbReference>
<evidence type="ECO:0000313" key="4">
    <source>
        <dbReference type="EMBL" id="PNR45169.1"/>
    </source>
</evidence>
<dbReference type="PaxDb" id="3218-PP1S11_49V6.1"/>
<dbReference type="InterPro" id="IPR002075">
    <property type="entry name" value="NTF2_dom"/>
</dbReference>
<dbReference type="GO" id="GO:0006913">
    <property type="term" value="P:nucleocytoplasmic transport"/>
    <property type="evidence" value="ECO:0000318"/>
    <property type="project" value="GO_Central"/>
</dbReference>
<dbReference type="KEGG" id="ppp:112288457"/>
<reference evidence="4 6" key="2">
    <citation type="journal article" date="2018" name="Plant J.">
        <title>The Physcomitrella patens chromosome-scale assembly reveals moss genome structure and evolution.</title>
        <authorList>
            <person name="Lang D."/>
            <person name="Ullrich K.K."/>
            <person name="Murat F."/>
            <person name="Fuchs J."/>
            <person name="Jenkins J."/>
            <person name="Haas F.B."/>
            <person name="Piednoel M."/>
            <person name="Gundlach H."/>
            <person name="Van Bel M."/>
            <person name="Meyberg R."/>
            <person name="Vives C."/>
            <person name="Morata J."/>
            <person name="Symeonidi A."/>
            <person name="Hiss M."/>
            <person name="Muchero W."/>
            <person name="Kamisugi Y."/>
            <person name="Saleh O."/>
            <person name="Blanc G."/>
            <person name="Decker E.L."/>
            <person name="van Gessel N."/>
            <person name="Grimwood J."/>
            <person name="Hayes R.D."/>
            <person name="Graham S.W."/>
            <person name="Gunter L.E."/>
            <person name="McDaniel S.F."/>
            <person name="Hoernstein S.N.W."/>
            <person name="Larsson A."/>
            <person name="Li F.W."/>
            <person name="Perroud P.F."/>
            <person name="Phillips J."/>
            <person name="Ranjan P."/>
            <person name="Rokshar D.S."/>
            <person name="Rothfels C.J."/>
            <person name="Schneider L."/>
            <person name="Shu S."/>
            <person name="Stevenson D.W."/>
            <person name="Thummler F."/>
            <person name="Tillich M."/>
            <person name="Villarreal Aguilar J.C."/>
            <person name="Widiez T."/>
            <person name="Wong G.K."/>
            <person name="Wymore A."/>
            <person name="Zhang Y."/>
            <person name="Zimmer A.D."/>
            <person name="Quatrano R.S."/>
            <person name="Mayer K.F.X."/>
            <person name="Goodstein D."/>
            <person name="Casacuberta J.M."/>
            <person name="Vandepoele K."/>
            <person name="Reski R."/>
            <person name="Cuming A.C."/>
            <person name="Tuskan G.A."/>
            <person name="Maumus F."/>
            <person name="Salse J."/>
            <person name="Schmutz J."/>
            <person name="Rensing S.A."/>
        </authorList>
    </citation>
    <scope>NUCLEOTIDE SEQUENCE [LARGE SCALE GENOMIC DNA]</scope>
    <source>
        <strain evidence="5 6">cv. Gransden 2004</strain>
    </source>
</reference>
<evidence type="ECO:0000256" key="1">
    <source>
        <dbReference type="ARBA" id="ARBA00022490"/>
    </source>
</evidence>
<dbReference type="GO" id="GO:0044613">
    <property type="term" value="C:nuclear pore central transport channel"/>
    <property type="evidence" value="ECO:0000318"/>
    <property type="project" value="GO_Central"/>
</dbReference>
<name>A9RIC1_PHYPA</name>
<dbReference type="Gramene" id="Pp3c11_12220V3.1">
    <property type="protein sequence ID" value="Pp3c11_12220V3.1"/>
    <property type="gene ID" value="Pp3c11_12220"/>
</dbReference>
<keyword evidence="2" id="KW-0813">Transport</keyword>